<accession>A0ABP9J1A9</accession>
<organism evidence="2 3">
    <name type="scientific">Terrabacter aeriphilus</name>
    <dbReference type="NCBI Taxonomy" id="515662"/>
    <lineage>
        <taxon>Bacteria</taxon>
        <taxon>Bacillati</taxon>
        <taxon>Actinomycetota</taxon>
        <taxon>Actinomycetes</taxon>
        <taxon>Micrococcales</taxon>
        <taxon>Intrasporangiaceae</taxon>
        <taxon>Terrabacter</taxon>
    </lineage>
</organism>
<dbReference type="Gene3D" id="1.10.10.10">
    <property type="entry name" value="Winged helix-like DNA-binding domain superfamily/Winged helix DNA-binding domain"/>
    <property type="match status" value="1"/>
</dbReference>
<dbReference type="RefSeq" id="WP_345505422.1">
    <property type="nucleotide sequence ID" value="NZ_BAABIW010000001.1"/>
</dbReference>
<protein>
    <recommendedName>
        <fullName evidence="1">HTH arsR-type domain-containing protein</fullName>
    </recommendedName>
</protein>
<evidence type="ECO:0000313" key="2">
    <source>
        <dbReference type="EMBL" id="GAA5015714.1"/>
    </source>
</evidence>
<name>A0ABP9J1A9_9MICO</name>
<evidence type="ECO:0000259" key="1">
    <source>
        <dbReference type="PROSITE" id="PS50987"/>
    </source>
</evidence>
<comment type="caution">
    <text evidence="2">The sequence shown here is derived from an EMBL/GenBank/DDBJ whole genome shotgun (WGS) entry which is preliminary data.</text>
</comment>
<dbReference type="Pfam" id="PF12840">
    <property type="entry name" value="HTH_20"/>
    <property type="match status" value="1"/>
</dbReference>
<dbReference type="InterPro" id="IPR036388">
    <property type="entry name" value="WH-like_DNA-bd_sf"/>
</dbReference>
<reference evidence="3" key="1">
    <citation type="journal article" date="2019" name="Int. J. Syst. Evol. Microbiol.">
        <title>The Global Catalogue of Microorganisms (GCM) 10K type strain sequencing project: providing services to taxonomists for standard genome sequencing and annotation.</title>
        <authorList>
            <consortium name="The Broad Institute Genomics Platform"/>
            <consortium name="The Broad Institute Genome Sequencing Center for Infectious Disease"/>
            <person name="Wu L."/>
            <person name="Ma J."/>
        </authorList>
    </citation>
    <scope>NUCLEOTIDE SEQUENCE [LARGE SCALE GENOMIC DNA]</scope>
    <source>
        <strain evidence="3">JCM 17687</strain>
    </source>
</reference>
<dbReference type="Proteomes" id="UP001500427">
    <property type="component" value="Unassembled WGS sequence"/>
</dbReference>
<keyword evidence="3" id="KW-1185">Reference proteome</keyword>
<dbReference type="InterPro" id="IPR001845">
    <property type="entry name" value="HTH_ArsR_DNA-bd_dom"/>
</dbReference>
<dbReference type="InterPro" id="IPR011991">
    <property type="entry name" value="ArsR-like_HTH"/>
</dbReference>
<dbReference type="InterPro" id="IPR036390">
    <property type="entry name" value="WH_DNA-bd_sf"/>
</dbReference>
<dbReference type="SMART" id="SM00418">
    <property type="entry name" value="HTH_ARSR"/>
    <property type="match status" value="1"/>
</dbReference>
<dbReference type="PROSITE" id="PS50987">
    <property type="entry name" value="HTH_ARSR_2"/>
    <property type="match status" value="1"/>
</dbReference>
<feature type="domain" description="HTH arsR-type" evidence="1">
    <location>
        <begin position="1"/>
        <end position="94"/>
    </location>
</feature>
<dbReference type="EMBL" id="BAABIW010000001">
    <property type="protein sequence ID" value="GAA5015714.1"/>
    <property type="molecule type" value="Genomic_DNA"/>
</dbReference>
<dbReference type="CDD" id="cd00090">
    <property type="entry name" value="HTH_ARSR"/>
    <property type="match status" value="1"/>
</dbReference>
<dbReference type="PRINTS" id="PR00778">
    <property type="entry name" value="HTHARSR"/>
</dbReference>
<proteinExistence type="predicted"/>
<dbReference type="SUPFAM" id="SSF46785">
    <property type="entry name" value="Winged helix' DNA-binding domain"/>
    <property type="match status" value="1"/>
</dbReference>
<gene>
    <name evidence="2" type="ORF">GCM10023258_00630</name>
</gene>
<evidence type="ECO:0000313" key="3">
    <source>
        <dbReference type="Proteomes" id="UP001500427"/>
    </source>
</evidence>
<sequence length="191" mass="20756">MSLGEERISELRATAHPLRLQMLSLLTGAELSAAEVARELDVTQANASYHLRLLHAAGLLEVAGEESVRGGKAKKYRHVWDAERPSGDRPSSDDESLAYARVLAEAIPRRYAERERRPGRAKALFTDAELWVEPEAWERVFDLVSEASRLLHASARPPRTEGTVRANLSVAAFRMDPGSGATSGGSGGGAR</sequence>